<accession>A0A5C7ITD1</accession>
<sequence length="90" mass="9398">MVPKAEGACEKATIGGGCPDVKQCEETCLPCYRGVGIVRAYCSAPGGDIPYAQCICTFLEGAPCEPPAPPRCPALWPPPSHLALNKTLPL</sequence>
<comment type="caution">
    <text evidence="1">The sequence shown here is derived from an EMBL/GenBank/DDBJ whole genome shotgun (WGS) entry which is preliminary data.</text>
</comment>
<evidence type="ECO:0000313" key="2">
    <source>
        <dbReference type="Proteomes" id="UP000323000"/>
    </source>
</evidence>
<dbReference type="Proteomes" id="UP000323000">
    <property type="component" value="Chromosome 1"/>
</dbReference>
<dbReference type="AlphaFoldDB" id="A0A5C7ITD1"/>
<gene>
    <name evidence="1" type="ORF">EZV62_000673</name>
</gene>
<dbReference type="OrthoDB" id="1740607at2759"/>
<evidence type="ECO:0000313" key="1">
    <source>
        <dbReference type="EMBL" id="TXG72094.1"/>
    </source>
</evidence>
<proteinExistence type="predicted"/>
<protein>
    <submittedName>
        <fullName evidence="1">Uncharacterized protein</fullName>
    </submittedName>
</protein>
<dbReference type="EMBL" id="VAHF01000001">
    <property type="protein sequence ID" value="TXG72094.1"/>
    <property type="molecule type" value="Genomic_DNA"/>
</dbReference>
<reference evidence="2" key="1">
    <citation type="journal article" date="2019" name="Gigascience">
        <title>De novo genome assembly of the endangered Acer yangbiense, a plant species with extremely small populations endemic to Yunnan Province, China.</title>
        <authorList>
            <person name="Yang J."/>
            <person name="Wariss H.M."/>
            <person name="Tao L."/>
            <person name="Zhang R."/>
            <person name="Yun Q."/>
            <person name="Hollingsworth P."/>
            <person name="Dao Z."/>
            <person name="Luo G."/>
            <person name="Guo H."/>
            <person name="Ma Y."/>
            <person name="Sun W."/>
        </authorList>
    </citation>
    <scope>NUCLEOTIDE SEQUENCE [LARGE SCALE GENOMIC DNA]</scope>
    <source>
        <strain evidence="2">cv. Malutang</strain>
    </source>
</reference>
<keyword evidence="2" id="KW-1185">Reference proteome</keyword>
<name>A0A5C7ITD1_9ROSI</name>
<organism evidence="1 2">
    <name type="scientific">Acer yangbiense</name>
    <dbReference type="NCBI Taxonomy" id="1000413"/>
    <lineage>
        <taxon>Eukaryota</taxon>
        <taxon>Viridiplantae</taxon>
        <taxon>Streptophyta</taxon>
        <taxon>Embryophyta</taxon>
        <taxon>Tracheophyta</taxon>
        <taxon>Spermatophyta</taxon>
        <taxon>Magnoliopsida</taxon>
        <taxon>eudicotyledons</taxon>
        <taxon>Gunneridae</taxon>
        <taxon>Pentapetalae</taxon>
        <taxon>rosids</taxon>
        <taxon>malvids</taxon>
        <taxon>Sapindales</taxon>
        <taxon>Sapindaceae</taxon>
        <taxon>Hippocastanoideae</taxon>
        <taxon>Acereae</taxon>
        <taxon>Acer</taxon>
    </lineage>
</organism>